<feature type="signal peptide" evidence="1">
    <location>
        <begin position="1"/>
        <end position="27"/>
    </location>
</feature>
<evidence type="ECO:0000313" key="2">
    <source>
        <dbReference type="EMBL" id="KAK4116125.1"/>
    </source>
</evidence>
<dbReference type="EMBL" id="MU853333">
    <property type="protein sequence ID" value="KAK4116125.1"/>
    <property type="molecule type" value="Genomic_DNA"/>
</dbReference>
<evidence type="ECO:0000313" key="3">
    <source>
        <dbReference type="Proteomes" id="UP001302812"/>
    </source>
</evidence>
<protein>
    <submittedName>
        <fullName evidence="2">Uncharacterized protein</fullName>
    </submittedName>
</protein>
<sequence length="189" mass="19343">MASQLPFKLPSTRALLLAVLFTLSAHANPIPGPDSGTTEEISQCATILCMAGTDCKVIDGRAQCIPINPKPEVCGKTVCAAGLICCNASCGICTKPGMMCTQQACNDDGPKGEKCGSVFCKPGTECCNPSCGTCVAPGKGCTKQLCLPDPPKQEQCGKTVCPEGFVCCNSSCGTCTPPGGACTQQFCTN</sequence>
<name>A0AAN6TLF8_9PEZI</name>
<dbReference type="Proteomes" id="UP001302812">
    <property type="component" value="Unassembled WGS sequence"/>
</dbReference>
<reference evidence="2" key="2">
    <citation type="submission" date="2023-05" db="EMBL/GenBank/DDBJ databases">
        <authorList>
            <consortium name="Lawrence Berkeley National Laboratory"/>
            <person name="Steindorff A."/>
            <person name="Hensen N."/>
            <person name="Bonometti L."/>
            <person name="Westerberg I."/>
            <person name="Brannstrom I.O."/>
            <person name="Guillou S."/>
            <person name="Cros-Aarteil S."/>
            <person name="Calhoun S."/>
            <person name="Haridas S."/>
            <person name="Kuo A."/>
            <person name="Mondo S."/>
            <person name="Pangilinan J."/>
            <person name="Riley R."/>
            <person name="Labutti K."/>
            <person name="Andreopoulos B."/>
            <person name="Lipzen A."/>
            <person name="Chen C."/>
            <person name="Yanf M."/>
            <person name="Daum C."/>
            <person name="Ng V."/>
            <person name="Clum A."/>
            <person name="Ohm R."/>
            <person name="Martin F."/>
            <person name="Silar P."/>
            <person name="Natvig D."/>
            <person name="Lalanne C."/>
            <person name="Gautier V."/>
            <person name="Ament-Velasquez S.L."/>
            <person name="Kruys A."/>
            <person name="Hutchinson M.I."/>
            <person name="Powell A.J."/>
            <person name="Barry K."/>
            <person name="Miller A.N."/>
            <person name="Grigoriev I.V."/>
            <person name="Debuchy R."/>
            <person name="Gladieux P."/>
            <person name="Thoren M.H."/>
            <person name="Johannesson H."/>
        </authorList>
    </citation>
    <scope>NUCLEOTIDE SEQUENCE</scope>
    <source>
        <strain evidence="2">CBS 508.74</strain>
    </source>
</reference>
<comment type="caution">
    <text evidence="2">The sequence shown here is derived from an EMBL/GenBank/DDBJ whole genome shotgun (WGS) entry which is preliminary data.</text>
</comment>
<reference evidence="2" key="1">
    <citation type="journal article" date="2023" name="Mol. Phylogenet. Evol.">
        <title>Genome-scale phylogeny and comparative genomics of the fungal order Sordariales.</title>
        <authorList>
            <person name="Hensen N."/>
            <person name="Bonometti L."/>
            <person name="Westerberg I."/>
            <person name="Brannstrom I.O."/>
            <person name="Guillou S."/>
            <person name="Cros-Aarteil S."/>
            <person name="Calhoun S."/>
            <person name="Haridas S."/>
            <person name="Kuo A."/>
            <person name="Mondo S."/>
            <person name="Pangilinan J."/>
            <person name="Riley R."/>
            <person name="LaButti K."/>
            <person name="Andreopoulos B."/>
            <person name="Lipzen A."/>
            <person name="Chen C."/>
            <person name="Yan M."/>
            <person name="Daum C."/>
            <person name="Ng V."/>
            <person name="Clum A."/>
            <person name="Steindorff A."/>
            <person name="Ohm R.A."/>
            <person name="Martin F."/>
            <person name="Silar P."/>
            <person name="Natvig D.O."/>
            <person name="Lalanne C."/>
            <person name="Gautier V."/>
            <person name="Ament-Velasquez S.L."/>
            <person name="Kruys A."/>
            <person name="Hutchinson M.I."/>
            <person name="Powell A.J."/>
            <person name="Barry K."/>
            <person name="Miller A.N."/>
            <person name="Grigoriev I.V."/>
            <person name="Debuchy R."/>
            <person name="Gladieux P."/>
            <person name="Hiltunen Thoren M."/>
            <person name="Johannesson H."/>
        </authorList>
    </citation>
    <scope>NUCLEOTIDE SEQUENCE</scope>
    <source>
        <strain evidence="2">CBS 508.74</strain>
    </source>
</reference>
<dbReference type="RefSeq" id="XP_064673695.1">
    <property type="nucleotide sequence ID" value="XM_064814246.1"/>
</dbReference>
<gene>
    <name evidence="2" type="ORF">N656DRAFT_774328</name>
</gene>
<dbReference type="AlphaFoldDB" id="A0AAN6TLF8"/>
<proteinExistence type="predicted"/>
<evidence type="ECO:0000256" key="1">
    <source>
        <dbReference type="SAM" id="SignalP"/>
    </source>
</evidence>
<keyword evidence="1" id="KW-0732">Signal</keyword>
<keyword evidence="3" id="KW-1185">Reference proteome</keyword>
<organism evidence="2 3">
    <name type="scientific">Canariomyces notabilis</name>
    <dbReference type="NCBI Taxonomy" id="2074819"/>
    <lineage>
        <taxon>Eukaryota</taxon>
        <taxon>Fungi</taxon>
        <taxon>Dikarya</taxon>
        <taxon>Ascomycota</taxon>
        <taxon>Pezizomycotina</taxon>
        <taxon>Sordariomycetes</taxon>
        <taxon>Sordariomycetidae</taxon>
        <taxon>Sordariales</taxon>
        <taxon>Chaetomiaceae</taxon>
        <taxon>Canariomyces</taxon>
    </lineage>
</organism>
<feature type="chain" id="PRO_5042888411" evidence="1">
    <location>
        <begin position="28"/>
        <end position="189"/>
    </location>
</feature>
<dbReference type="GeneID" id="89938371"/>
<accession>A0AAN6TLF8</accession>